<dbReference type="InterPro" id="IPR026055">
    <property type="entry name" value="FAR"/>
</dbReference>
<sequence length="459" mass="51406">MREALANRHILLVGVTGFIGKVWLVDLLEKIPNIGKITLLIRRNRTTSAQRRFEKIVEESPAFDTLHEQHGRKLGAFLNEKVEVAEGDVSLPGLGLDEATQARLERSLDLIVNSAGLTDFNPDLRDALSSNVDSALHLLGFLRKCKHAGLMHLSTCYVAGMRNGRVGEQLEDNYNPAKDSRFDAENEIASLRERIRRIEARADSPELSKALRRQALGRGGDETAAPAAELEGVLRRNRARWVRNRLTHAGMRRAQHLGWPNTYTFTKSLGESILARHGKELPIAIVRPSIVESSERSPFAGWNEGINTSGPLSYLLGTNFRQLPSNERKCLDVIPVDMVCRGMTLIGAALLTGRHARLYQLATSAINPVNMGRSIELTGLAHRKHYRSSQSIENWLKVKFETIPVSKQRYERLSIPMQKAVVSGINRVAVTLRLKKAPFAKAERDLIRAEKLIELYEPF</sequence>
<evidence type="ECO:0000259" key="1">
    <source>
        <dbReference type="Pfam" id="PF07993"/>
    </source>
</evidence>
<dbReference type="Gene3D" id="3.40.50.720">
    <property type="entry name" value="NAD(P)-binding Rossmann-like Domain"/>
    <property type="match status" value="1"/>
</dbReference>
<dbReference type="EMBL" id="JACDQQ010001866">
    <property type="protein sequence ID" value="MBA0087177.1"/>
    <property type="molecule type" value="Genomic_DNA"/>
</dbReference>
<name>A0A7V8NTN9_9BACT</name>
<keyword evidence="3" id="KW-1185">Reference proteome</keyword>
<dbReference type="Pfam" id="PF07993">
    <property type="entry name" value="NAD_binding_4"/>
    <property type="match status" value="1"/>
</dbReference>
<dbReference type="Proteomes" id="UP000567293">
    <property type="component" value="Unassembled WGS sequence"/>
</dbReference>
<proteinExistence type="predicted"/>
<evidence type="ECO:0000313" key="2">
    <source>
        <dbReference type="EMBL" id="MBA0087177.1"/>
    </source>
</evidence>
<accession>A0A7V8NTN9</accession>
<reference evidence="2" key="1">
    <citation type="submission" date="2020-06" db="EMBL/GenBank/DDBJ databases">
        <title>Legume-microbial interactions unlock mineral nutrients during tropical forest succession.</title>
        <authorList>
            <person name="Epihov D.Z."/>
        </authorList>
    </citation>
    <scope>NUCLEOTIDE SEQUENCE [LARGE SCALE GENOMIC DNA]</scope>
    <source>
        <strain evidence="2">Pan2503</strain>
    </source>
</reference>
<gene>
    <name evidence="2" type="ORF">HRJ53_19510</name>
</gene>
<organism evidence="2 3">
    <name type="scientific">Candidatus Acidiferrum panamense</name>
    <dbReference type="NCBI Taxonomy" id="2741543"/>
    <lineage>
        <taxon>Bacteria</taxon>
        <taxon>Pseudomonadati</taxon>
        <taxon>Acidobacteriota</taxon>
        <taxon>Terriglobia</taxon>
        <taxon>Candidatus Acidiferrales</taxon>
        <taxon>Candidatus Acidiferrum</taxon>
    </lineage>
</organism>
<feature type="domain" description="Thioester reductase (TE)" evidence="1">
    <location>
        <begin position="12"/>
        <end position="342"/>
    </location>
</feature>
<dbReference type="PANTHER" id="PTHR11011:SF45">
    <property type="entry name" value="FATTY ACYL-COA REDUCTASE CG8306-RELATED"/>
    <property type="match status" value="1"/>
</dbReference>
<comment type="caution">
    <text evidence="2">The sequence shown here is derived from an EMBL/GenBank/DDBJ whole genome shotgun (WGS) entry which is preliminary data.</text>
</comment>
<dbReference type="GO" id="GO:0035336">
    <property type="term" value="P:long-chain fatty-acyl-CoA metabolic process"/>
    <property type="evidence" value="ECO:0007669"/>
    <property type="project" value="TreeGrafter"/>
</dbReference>
<feature type="non-terminal residue" evidence="2">
    <location>
        <position position="459"/>
    </location>
</feature>
<protein>
    <submittedName>
        <fullName evidence="2">SDR family oxidoreductase</fullName>
    </submittedName>
</protein>
<dbReference type="GO" id="GO:0080019">
    <property type="term" value="F:alcohol-forming very long-chain fatty acyl-CoA reductase activity"/>
    <property type="evidence" value="ECO:0007669"/>
    <property type="project" value="InterPro"/>
</dbReference>
<dbReference type="PANTHER" id="PTHR11011">
    <property type="entry name" value="MALE STERILITY PROTEIN 2-RELATED"/>
    <property type="match status" value="1"/>
</dbReference>
<evidence type="ECO:0000313" key="3">
    <source>
        <dbReference type="Proteomes" id="UP000567293"/>
    </source>
</evidence>
<dbReference type="SUPFAM" id="SSF51735">
    <property type="entry name" value="NAD(P)-binding Rossmann-fold domains"/>
    <property type="match status" value="1"/>
</dbReference>
<dbReference type="InterPro" id="IPR013120">
    <property type="entry name" value="FAR_NAD-bd"/>
</dbReference>
<dbReference type="AlphaFoldDB" id="A0A7V8NTN9"/>
<dbReference type="InterPro" id="IPR036291">
    <property type="entry name" value="NAD(P)-bd_dom_sf"/>
</dbReference>